<gene>
    <name evidence="2" type="ORF">MRM75_19860</name>
</gene>
<evidence type="ECO:0008006" key="3">
    <source>
        <dbReference type="Google" id="ProtNLM"/>
    </source>
</evidence>
<keyword evidence="1" id="KW-0812">Transmembrane</keyword>
<organism evidence="2">
    <name type="scientific">bacterium 19CA06SA08-2</name>
    <dbReference type="NCBI Taxonomy" id="2920658"/>
    <lineage>
        <taxon>Bacteria</taxon>
    </lineage>
</organism>
<accession>A0AAU6U496</accession>
<name>A0AAU6U496_UNCXX</name>
<dbReference type="EMBL" id="CP095353">
    <property type="protein sequence ID" value="XAG68831.1"/>
    <property type="molecule type" value="Genomic_DNA"/>
</dbReference>
<keyword evidence="1" id="KW-0472">Membrane</keyword>
<sequence length="127" mass="14526">MRDINTGTINGDVHVYEQPVRIDYWACSNEQLFQERVRCQSLLKKEKTKRKKNILTTVLFIASLISVVSFFVYLSGQKELASLFLTMGGLMLTGLASNASDKPTELEKIQIERLKLIQLIFADREVE</sequence>
<feature type="transmembrane region" description="Helical" evidence="1">
    <location>
        <begin position="54"/>
        <end position="74"/>
    </location>
</feature>
<reference evidence="2" key="1">
    <citation type="submission" date="2022-03" db="EMBL/GenBank/DDBJ databases">
        <title>Sea Food Isolates.</title>
        <authorList>
            <person name="Li c."/>
        </authorList>
    </citation>
    <scope>NUCLEOTIDE SEQUENCE</scope>
    <source>
        <strain evidence="2">19CA06SA08-2</strain>
    </source>
</reference>
<evidence type="ECO:0000313" key="2">
    <source>
        <dbReference type="EMBL" id="XAG68831.1"/>
    </source>
</evidence>
<protein>
    <recommendedName>
        <fullName evidence="3">SMODS and SLOG-associating 2TM effector domain-containing protein</fullName>
    </recommendedName>
</protein>
<dbReference type="AlphaFoldDB" id="A0AAU6U496"/>
<evidence type="ECO:0000256" key="1">
    <source>
        <dbReference type="SAM" id="Phobius"/>
    </source>
</evidence>
<proteinExistence type="predicted"/>
<keyword evidence="1" id="KW-1133">Transmembrane helix</keyword>
<feature type="transmembrane region" description="Helical" evidence="1">
    <location>
        <begin position="80"/>
        <end position="99"/>
    </location>
</feature>